<dbReference type="Gramene" id="ESW27750">
    <property type="protein sequence ID" value="ESW27750"/>
    <property type="gene ID" value="PHAVU_003G228900g"/>
</dbReference>
<evidence type="ECO:0000313" key="2">
    <source>
        <dbReference type="Proteomes" id="UP000000226"/>
    </source>
</evidence>
<evidence type="ECO:0000313" key="1">
    <source>
        <dbReference type="EMBL" id="ESW27749.1"/>
    </source>
</evidence>
<sequence>MALNLETKELLRLPLANIAGIYPREANVATDLLAKRAYRFGLDSVSCLFTSLCTKKMCVSLFHFYLGVSWLP</sequence>
<dbReference type="AlphaFoldDB" id="V7CC94"/>
<accession>V7CC94</accession>
<reference evidence="2" key="2">
    <citation type="journal article" date="2014" name="Nat. Genet.">
        <title>A reference genome for common bean and genome-wide analysis of dual domestications.</title>
        <authorList>
            <person name="Schmutz J."/>
            <person name="McClean P.E."/>
            <person name="Mamidi S."/>
            <person name="Wu G.A."/>
            <person name="Cannon S.B."/>
            <person name="Grimwood J."/>
            <person name="Jenkins J."/>
            <person name="Shu S."/>
            <person name="Song Q."/>
            <person name="Chavarro C."/>
            <person name="Torres-Torres M."/>
            <person name="Geffroy V."/>
            <person name="Moghaddam S.M."/>
            <person name="Gao D."/>
            <person name="Abernathy B."/>
            <person name="Barry K."/>
            <person name="Blair M."/>
            <person name="Brick M.A."/>
            <person name="Chovatia M."/>
            <person name="Gepts P."/>
            <person name="Goodstein D.M."/>
            <person name="Gonzales M."/>
            <person name="Hellsten U."/>
            <person name="Hyten D.L."/>
            <person name="Jia G."/>
            <person name="Kelly J.D."/>
            <person name="Kudrna D."/>
            <person name="Lee R."/>
            <person name="Richard M.M."/>
            <person name="Miklas P.N."/>
            <person name="Osorno J.M."/>
            <person name="Rodrigues J."/>
            <person name="Thareau V."/>
            <person name="Urrea C.A."/>
            <person name="Wang M."/>
            <person name="Yu Y."/>
            <person name="Zhang M."/>
            <person name="Wing R.A."/>
            <person name="Cregan P.B."/>
            <person name="Rokhsar D.S."/>
            <person name="Jackson S.A."/>
        </authorList>
    </citation>
    <scope>NUCLEOTIDE SEQUENCE [LARGE SCALE GENOMIC DNA]</scope>
    <source>
        <strain evidence="2">cv. G19833</strain>
    </source>
</reference>
<gene>
    <name evidence="1" type="ORF">PHAVU_003G228900g</name>
</gene>
<dbReference type="Gramene" id="ESW27749">
    <property type="protein sequence ID" value="ESW27749"/>
    <property type="gene ID" value="PHAVU_003G228900g"/>
</dbReference>
<name>V7CC94_PHAVU</name>
<proteinExistence type="predicted"/>
<reference evidence="1" key="1">
    <citation type="submission" date="2013-04" db="EMBL/GenBank/DDBJ databases">
        <authorList>
            <person name="Schmutz J."/>
            <person name="McClean P."/>
            <person name="Shu S."/>
            <person name="Cregan P."/>
            <person name="Rokhsar D."/>
            <person name="Jackson S."/>
        </authorList>
    </citation>
    <scope>NUCLEOTIDE SEQUENCE</scope>
</reference>
<dbReference type="EMBL" id="CM002290">
    <property type="protein sequence ID" value="ESW27749.1"/>
    <property type="molecule type" value="Genomic_DNA"/>
</dbReference>
<organism evidence="1 2">
    <name type="scientific">Phaseolus vulgaris</name>
    <name type="common">Kidney bean</name>
    <name type="synonym">French bean</name>
    <dbReference type="NCBI Taxonomy" id="3885"/>
    <lineage>
        <taxon>Eukaryota</taxon>
        <taxon>Viridiplantae</taxon>
        <taxon>Streptophyta</taxon>
        <taxon>Embryophyta</taxon>
        <taxon>Tracheophyta</taxon>
        <taxon>Spermatophyta</taxon>
        <taxon>Magnoliopsida</taxon>
        <taxon>eudicotyledons</taxon>
        <taxon>Gunneridae</taxon>
        <taxon>Pentapetalae</taxon>
        <taxon>rosids</taxon>
        <taxon>fabids</taxon>
        <taxon>Fabales</taxon>
        <taxon>Fabaceae</taxon>
        <taxon>Papilionoideae</taxon>
        <taxon>50 kb inversion clade</taxon>
        <taxon>NPAAA clade</taxon>
        <taxon>indigoferoid/millettioid clade</taxon>
        <taxon>Phaseoleae</taxon>
        <taxon>Phaseolus</taxon>
    </lineage>
</organism>
<dbReference type="EMBL" id="CM002290">
    <property type="protein sequence ID" value="ESW27750.1"/>
    <property type="molecule type" value="Genomic_DNA"/>
</dbReference>
<dbReference type="Proteomes" id="UP000000226">
    <property type="component" value="Chromosome 3"/>
</dbReference>
<protein>
    <submittedName>
        <fullName evidence="1">Uncharacterized protein</fullName>
    </submittedName>
</protein>
<keyword evidence="2" id="KW-1185">Reference proteome</keyword>